<accession>A0A5E6M9G7</accession>
<dbReference type="OrthoDB" id="187943at2"/>
<dbReference type="EMBL" id="CABFVA020000032">
    <property type="protein sequence ID" value="VVM05848.1"/>
    <property type="molecule type" value="Genomic_DNA"/>
</dbReference>
<feature type="signal peptide" evidence="1">
    <location>
        <begin position="1"/>
        <end position="22"/>
    </location>
</feature>
<dbReference type="RefSeq" id="WP_142659744.1">
    <property type="nucleotide sequence ID" value="NZ_CABFVA020000032.1"/>
</dbReference>
<evidence type="ECO:0000256" key="1">
    <source>
        <dbReference type="SAM" id="SignalP"/>
    </source>
</evidence>
<keyword evidence="3" id="KW-1185">Reference proteome</keyword>
<gene>
    <name evidence="2" type="ORF">MAMT_00831</name>
</gene>
<dbReference type="Proteomes" id="UP000334923">
    <property type="component" value="Unassembled WGS sequence"/>
</dbReference>
<evidence type="ECO:0000313" key="2">
    <source>
        <dbReference type="EMBL" id="VVM05848.1"/>
    </source>
</evidence>
<proteinExistence type="predicted"/>
<name>A0A5E6M9G7_9BACT</name>
<organism evidence="2 3">
    <name type="scientific">Methylacidimicrobium tartarophylax</name>
    <dbReference type="NCBI Taxonomy" id="1041768"/>
    <lineage>
        <taxon>Bacteria</taxon>
        <taxon>Pseudomonadati</taxon>
        <taxon>Verrucomicrobiota</taxon>
        <taxon>Methylacidimicrobium</taxon>
    </lineage>
</organism>
<evidence type="ECO:0000313" key="3">
    <source>
        <dbReference type="Proteomes" id="UP000334923"/>
    </source>
</evidence>
<protein>
    <submittedName>
        <fullName evidence="2">Uncharacterized protein</fullName>
    </submittedName>
</protein>
<feature type="chain" id="PRO_5022991929" evidence="1">
    <location>
        <begin position="23"/>
        <end position="265"/>
    </location>
</feature>
<keyword evidence="1" id="KW-0732">Signal</keyword>
<dbReference type="AlphaFoldDB" id="A0A5E6M9G7"/>
<sequence length="265" mass="30587">MSFWRSCLCPLLLSVFLTGIHAETVDGLRLEFLGNVDRKEERLSLLRWGPYIRIDQPSDLFSLIYNVERQSFLGLEHLDAHFWSFDWPTIHAHAQANRENGWRLRSNPFQEDPTLVPFVPSTPPASPRANVFYDLARYSWVRAPGKESRWIGHAETGQEAEIIAGRSPEDHRLLFIATAQQLKTLSQIFRFLLGREAWPEPALAIWLSLPADAGIPQEISWRENNGDKGQLRLMAQQWNEPPKDLFTAPKDYQEESLEELEGFLH</sequence>
<reference evidence="2 3" key="1">
    <citation type="submission" date="2019-09" db="EMBL/GenBank/DDBJ databases">
        <authorList>
            <person name="Cremers G."/>
        </authorList>
    </citation>
    <scope>NUCLEOTIDE SEQUENCE [LARGE SCALE GENOMIC DNA]</scope>
    <source>
        <strain evidence="2">4A</strain>
    </source>
</reference>